<dbReference type="Gene3D" id="3.40.50.10540">
    <property type="entry name" value="Crotonobetainyl-coa:carnitine coa-transferase, domain 1"/>
    <property type="match status" value="1"/>
</dbReference>
<dbReference type="PANTHER" id="PTHR48228">
    <property type="entry name" value="SUCCINYL-COA--D-CITRAMALATE COA-TRANSFERASE"/>
    <property type="match status" value="1"/>
</dbReference>
<keyword evidence="2" id="KW-1185">Reference proteome</keyword>
<dbReference type="InterPro" id="IPR044855">
    <property type="entry name" value="CoA-Trfase_III_dom3_sf"/>
</dbReference>
<dbReference type="SUPFAM" id="SSF89796">
    <property type="entry name" value="CoA-transferase family III (CaiB/BaiF)"/>
    <property type="match status" value="1"/>
</dbReference>
<dbReference type="Pfam" id="PF02515">
    <property type="entry name" value="CoA_transf_3"/>
    <property type="match status" value="1"/>
</dbReference>
<accession>A0ABX1J6S9</accession>
<keyword evidence="1" id="KW-0413">Isomerase</keyword>
<dbReference type="InterPro" id="IPR050509">
    <property type="entry name" value="CoA-transferase_III"/>
</dbReference>
<dbReference type="EMBL" id="JAAXLS010000015">
    <property type="protein sequence ID" value="NKQ55518.1"/>
    <property type="molecule type" value="Genomic_DNA"/>
</dbReference>
<sequence>MVEISGYVATPLCGMTLAQLGADVIRVEPVGGAPDRTRLPRAGSGTSLYWTGLNKGKRAIEVDLTSAEGQDLVTGLVAERGIALTNSERILPFETLRRARPDVVRVVLTGGRDGSPAVDYTVNAASGFPHITGRAGSGPVNHAVPVWDIAAGLYLAVGLLSADRRRQLTGQPQQIRVALADIALATAGNLGYLAEAQLGEVPRAADGNHVYGTFGRDFGTRDGQRVMVVALTTRHWRDLVEVTGAGAVVAALAASLPANFEDEADRYRHRRLLGGVFEGWFETRTAAEVTEALSRTRLLWSPYRSFSDLASHESPLLSRLDQPGVGEHLAPGSPITVDGHQAPARPAPGVGQHTPEVLREELGLSESEIAKLADAGVIGSASAGVRPMP</sequence>
<comment type="caution">
    <text evidence="1">The sequence shown here is derived from an EMBL/GenBank/DDBJ whole genome shotgun (WGS) entry which is preliminary data.</text>
</comment>
<name>A0ABX1J6S9_9PSEU</name>
<reference evidence="1 2" key="1">
    <citation type="submission" date="2020-04" db="EMBL/GenBank/DDBJ databases">
        <title>Novel species.</title>
        <authorList>
            <person name="Teo W.F.A."/>
            <person name="Lipun K."/>
            <person name="Srisuk N."/>
            <person name="Duangmal K."/>
        </authorList>
    </citation>
    <scope>NUCLEOTIDE SEQUENCE [LARGE SCALE GENOMIC DNA]</scope>
    <source>
        <strain evidence="1 2">K13G38</strain>
    </source>
</reference>
<dbReference type="InterPro" id="IPR003673">
    <property type="entry name" value="CoA-Trfase_fam_III"/>
</dbReference>
<evidence type="ECO:0000313" key="1">
    <source>
        <dbReference type="EMBL" id="NKQ55518.1"/>
    </source>
</evidence>
<organism evidence="1 2">
    <name type="scientific">Amycolatopsis acididurans</name>
    <dbReference type="NCBI Taxonomy" id="2724524"/>
    <lineage>
        <taxon>Bacteria</taxon>
        <taxon>Bacillati</taxon>
        <taxon>Actinomycetota</taxon>
        <taxon>Actinomycetes</taxon>
        <taxon>Pseudonocardiales</taxon>
        <taxon>Pseudonocardiaceae</taxon>
        <taxon>Amycolatopsis</taxon>
    </lineage>
</organism>
<dbReference type="Proteomes" id="UP000715441">
    <property type="component" value="Unassembled WGS sequence"/>
</dbReference>
<evidence type="ECO:0000313" key="2">
    <source>
        <dbReference type="Proteomes" id="UP000715441"/>
    </source>
</evidence>
<dbReference type="PANTHER" id="PTHR48228:SF5">
    <property type="entry name" value="ALPHA-METHYLACYL-COA RACEMASE"/>
    <property type="match status" value="1"/>
</dbReference>
<gene>
    <name evidence="1" type="ORF">HFP15_21785</name>
</gene>
<dbReference type="GO" id="GO:0016853">
    <property type="term" value="F:isomerase activity"/>
    <property type="evidence" value="ECO:0007669"/>
    <property type="project" value="UniProtKB-KW"/>
</dbReference>
<dbReference type="Gene3D" id="3.30.1540.10">
    <property type="entry name" value="formyl-coa transferase, domain 3"/>
    <property type="match status" value="1"/>
</dbReference>
<dbReference type="InterPro" id="IPR023606">
    <property type="entry name" value="CoA-Trfase_III_dom_1_sf"/>
</dbReference>
<proteinExistence type="predicted"/>
<protein>
    <submittedName>
        <fullName evidence="1">2-methylfumaryl-CoA isomerase</fullName>
    </submittedName>
</protein>